<evidence type="ECO:0000313" key="2">
    <source>
        <dbReference type="Proteomes" id="UP000289952"/>
    </source>
</evidence>
<organism evidence="1 2">
    <name type="scientific">Mycoplasmopsis bovirhinis</name>
    <dbReference type="NCBI Taxonomy" id="29553"/>
    <lineage>
        <taxon>Bacteria</taxon>
        <taxon>Bacillati</taxon>
        <taxon>Mycoplasmatota</taxon>
        <taxon>Mycoplasmoidales</taxon>
        <taxon>Metamycoplasmataceae</taxon>
        <taxon>Mycoplasmopsis</taxon>
    </lineage>
</organism>
<sequence length="551" mass="66032">MAFSTFEVWRSLYNNESICKISDFDLAMKNNQIDFNNLVSKSQGTIYGLEFYGLDNFLLDHLNPFSLLAIFSIFLKEINNTKNKKILIATDFEITKSTNLKDLLVRYANKARFETFVHNYSQINEFLFYQTIELTGIPNGIFLSYNKGNDKYYMKLIKEKQQLSVDEYEFYLNEFPKIKSLIMLSPSNQSTIINIDKIIKFYGDKFTLNHLSNQGDISQHKTLRISIITSNLLDKYILRKVLKNSGYKVIAHNLTLSNKLFFSKFELRFNKYKTDLIIYLNQANQLKIYAWRKNRYILLREEDLVYLFINYYFLTWKNNSSLRLNSIYLPFYVSKNILNLLVNFKIHYEQNLKIDLDHQNVLLSFANNRFSANLNYKLFYSNYDFILKLCYIFFNYKNNNNLFGYKYKKMLESNQNIILNSKAFNFPYLEALKIDSLFNLNEKYYKSLELIKIKKYDFKTNLQHDLLELTFTYKKQLFYIYIFYDFMQRQLVLKLETETKYNLTLTKKLIIKLILKLLQHAVSEKIKELIKTESKWKETFNIQKKKSSKNT</sequence>
<dbReference type="AlphaFoldDB" id="A0A449AFG5"/>
<dbReference type="NCBIfam" id="NF045968">
    <property type="entry name" value="mutase_MAG5620"/>
    <property type="match status" value="1"/>
</dbReference>
<dbReference type="RefSeq" id="WP_129621880.1">
    <property type="nucleotide sequence ID" value="NZ_LR214972.1"/>
</dbReference>
<keyword evidence="2" id="KW-1185">Reference proteome</keyword>
<name>A0A449AFG5_9BACT</name>
<protein>
    <submittedName>
        <fullName evidence="1">Uncharacterized protein</fullName>
    </submittedName>
</protein>
<reference evidence="1 2" key="1">
    <citation type="submission" date="2019-01" db="EMBL/GenBank/DDBJ databases">
        <authorList>
            <consortium name="Pathogen Informatics"/>
        </authorList>
    </citation>
    <scope>NUCLEOTIDE SEQUENCE [LARGE SCALE GENOMIC DNA]</scope>
    <source>
        <strain evidence="1 2">NCTC10118</strain>
    </source>
</reference>
<gene>
    <name evidence="1" type="ORF">NCTC10118_00753</name>
</gene>
<evidence type="ECO:0000313" key="1">
    <source>
        <dbReference type="EMBL" id="VEU63699.1"/>
    </source>
</evidence>
<proteinExistence type="predicted"/>
<dbReference type="OrthoDB" id="397845at2"/>
<dbReference type="Proteomes" id="UP000289952">
    <property type="component" value="Chromosome"/>
</dbReference>
<dbReference type="EMBL" id="LR214972">
    <property type="protein sequence ID" value="VEU63699.1"/>
    <property type="molecule type" value="Genomic_DNA"/>
</dbReference>
<accession>A0A449AFG5</accession>